<evidence type="ECO:0000256" key="1">
    <source>
        <dbReference type="SAM" id="MobiDB-lite"/>
    </source>
</evidence>
<evidence type="ECO:0000313" key="2">
    <source>
        <dbReference type="EMBL" id="AQK67020.1"/>
    </source>
</evidence>
<feature type="non-terminal residue" evidence="2">
    <location>
        <position position="1"/>
    </location>
</feature>
<keyword evidence="2" id="KW-0413">Isomerase</keyword>
<accession>A0A1D6GVW8</accession>
<gene>
    <name evidence="2" type="ORF">ZEAMMB73_Zm00001d014731</name>
</gene>
<feature type="region of interest" description="Disordered" evidence="1">
    <location>
        <begin position="1"/>
        <end position="32"/>
    </location>
</feature>
<feature type="compositionally biased region" description="Basic residues" evidence="1">
    <location>
        <begin position="64"/>
        <end position="75"/>
    </location>
</feature>
<protein>
    <submittedName>
        <fullName evidence="2">Peptidyl-prolyl cis-trans isomerase CYP20-1</fullName>
    </submittedName>
</protein>
<dbReference type="EMBL" id="CM000781">
    <property type="protein sequence ID" value="AQK67020.1"/>
    <property type="molecule type" value="Genomic_DNA"/>
</dbReference>
<feature type="compositionally biased region" description="Basic and acidic residues" evidence="1">
    <location>
        <begin position="127"/>
        <end position="140"/>
    </location>
</feature>
<feature type="compositionally biased region" description="Basic and acidic residues" evidence="1">
    <location>
        <begin position="1"/>
        <end position="21"/>
    </location>
</feature>
<name>A0A1D6GVW8_MAIZE</name>
<organism evidence="2">
    <name type="scientific">Zea mays</name>
    <name type="common">Maize</name>
    <dbReference type="NCBI Taxonomy" id="4577"/>
    <lineage>
        <taxon>Eukaryota</taxon>
        <taxon>Viridiplantae</taxon>
        <taxon>Streptophyta</taxon>
        <taxon>Embryophyta</taxon>
        <taxon>Tracheophyta</taxon>
        <taxon>Spermatophyta</taxon>
        <taxon>Magnoliopsida</taxon>
        <taxon>Liliopsida</taxon>
        <taxon>Poales</taxon>
        <taxon>Poaceae</taxon>
        <taxon>PACMAD clade</taxon>
        <taxon>Panicoideae</taxon>
        <taxon>Andropogonodae</taxon>
        <taxon>Andropogoneae</taxon>
        <taxon>Tripsacinae</taxon>
        <taxon>Zea</taxon>
    </lineage>
</organism>
<dbReference type="AlphaFoldDB" id="A0A1D6GVW8"/>
<reference evidence="2" key="1">
    <citation type="submission" date="2015-12" db="EMBL/GenBank/DDBJ databases">
        <title>Update maize B73 reference genome by single molecule sequencing technologies.</title>
        <authorList>
            <consortium name="Maize Genome Sequencing Project"/>
            <person name="Ware D."/>
        </authorList>
    </citation>
    <scope>NUCLEOTIDE SEQUENCE</scope>
    <source>
        <tissue evidence="2">Seedling</tissue>
    </source>
</reference>
<proteinExistence type="predicted"/>
<dbReference type="GO" id="GO:0016853">
    <property type="term" value="F:isomerase activity"/>
    <property type="evidence" value="ECO:0007669"/>
    <property type="project" value="UniProtKB-KW"/>
</dbReference>
<feature type="region of interest" description="Disordered" evidence="1">
    <location>
        <begin position="107"/>
        <end position="168"/>
    </location>
</feature>
<feature type="region of interest" description="Disordered" evidence="1">
    <location>
        <begin position="44"/>
        <end position="87"/>
    </location>
</feature>
<sequence length="168" mass="19479">ACRKRSEERERRRTAGDDRGGRNQIPGGGDRWLRAAHRRRRACASLSPRPRWRWPTGRKEEDHRHRRRTWTRSRPRPSWTSRSTASLQAGSCWDCLGTPFLKQQRTSEHFAQVAQEAGRAPRGVRQGGERDGRRAQDRSRGPAHRRAQGQGRHSQQRPAASARRRRPS</sequence>